<feature type="compositionally biased region" description="Low complexity" evidence="3">
    <location>
        <begin position="59"/>
        <end position="74"/>
    </location>
</feature>
<evidence type="ECO:0000256" key="3">
    <source>
        <dbReference type="SAM" id="MobiDB-lite"/>
    </source>
</evidence>
<reference evidence="4 5" key="1">
    <citation type="submission" date="2023-11" db="EMBL/GenBank/DDBJ databases">
        <title>An acidophilic fungus is an integral part of prey digestion in a carnivorous sundew plant.</title>
        <authorList>
            <person name="Tsai I.J."/>
        </authorList>
    </citation>
    <scope>NUCLEOTIDE SEQUENCE [LARGE SCALE GENOMIC DNA]</scope>
    <source>
        <strain evidence="4">169a</strain>
    </source>
</reference>
<dbReference type="EMBL" id="CP138588">
    <property type="protein sequence ID" value="WPH02797.1"/>
    <property type="molecule type" value="Genomic_DNA"/>
</dbReference>
<dbReference type="InterPro" id="IPR051222">
    <property type="entry name" value="PPR/CCM1_RNA-binding"/>
</dbReference>
<evidence type="ECO:0000256" key="1">
    <source>
        <dbReference type="ARBA" id="ARBA00022737"/>
    </source>
</evidence>
<dbReference type="PROSITE" id="PS51375">
    <property type="entry name" value="PPR"/>
    <property type="match status" value="1"/>
</dbReference>
<feature type="region of interest" description="Disordered" evidence="3">
    <location>
        <begin position="50"/>
        <end position="74"/>
    </location>
</feature>
<dbReference type="InterPro" id="IPR011990">
    <property type="entry name" value="TPR-like_helical_dom_sf"/>
</dbReference>
<dbReference type="Pfam" id="PF13041">
    <property type="entry name" value="PPR_2"/>
    <property type="match status" value="1"/>
</dbReference>
<name>A0AAQ3M880_9PEZI</name>
<keyword evidence="1" id="KW-0677">Repeat</keyword>
<dbReference type="PANTHER" id="PTHR47942:SF105">
    <property type="entry name" value="ATPASE EXPRESSION PROTEIN 3"/>
    <property type="match status" value="1"/>
</dbReference>
<sequence>MRAIANDAIPAASNAAHRPLRISNVPRLASRPVRRYASTSTDQETYLNAAQRRHQAGETSIATHTSTSTTTATSERALKKELEYLGDPLKLADHVNYTLRCQKPEKALELCRLASRSMQCVVSWNHLINWHMQNGSVKDAMSFYNEMKKRAQFPDNYTYTLLLRGLAANSVRNESQSMRAENATRAVSIYNSMTSPTSRVRPTILHTNATLRVCSFAFDLDGFWGVASKLPPTGPASGDHITYTIILTAIRHGTIGKNVDELTDAQINAVRRKAVQDGRKVWKDVVGKWRSGELRIDEELVCAMARVLLISPDIEDTDDVLNLVRQTMNIDRLLPAIGSKERSIEHVPRPAETEEKAAMEPTQTEDEEGYSDTPATKVFQVVRPLPQDREKPNRPKVLPYAEPGNDTLSTLIHACGTMRASKAALAYWDLLTGEPTHLKPDLANFHALLKLLSQNRASGRVAKLLREDMTQAGVQPTAKTFELAFGSCLRDLKNHGVLANARIMIDVMDQTLADVDVNVLDSYLSLALMTDDGAKIAEVINRLDPLLHNLRSQVSFGSESKRDAVGHLRAKGKAVGLMQRVSGVIQKLLDTNMVADAEVELWKARRSQLTKFISTARERLQKQDGCMDLTFRRGKLMGEDQGQLVRGRRVDGQSFSGRRTVAKFIRDGERDADPCSIGEFAAGMDQAGPDYMRFKRRYNPGRRERAERRREREAEEQVVWKS</sequence>
<dbReference type="NCBIfam" id="TIGR00756">
    <property type="entry name" value="PPR"/>
    <property type="match status" value="1"/>
</dbReference>
<feature type="region of interest" description="Disordered" evidence="3">
    <location>
        <begin position="341"/>
        <end position="376"/>
    </location>
</feature>
<feature type="compositionally biased region" description="Basic and acidic residues" evidence="3">
    <location>
        <begin position="701"/>
        <end position="715"/>
    </location>
</feature>
<organism evidence="4 5">
    <name type="scientific">Acrodontium crateriforme</name>
    <dbReference type="NCBI Taxonomy" id="150365"/>
    <lineage>
        <taxon>Eukaryota</taxon>
        <taxon>Fungi</taxon>
        <taxon>Dikarya</taxon>
        <taxon>Ascomycota</taxon>
        <taxon>Pezizomycotina</taxon>
        <taxon>Dothideomycetes</taxon>
        <taxon>Dothideomycetidae</taxon>
        <taxon>Mycosphaerellales</taxon>
        <taxon>Teratosphaeriaceae</taxon>
        <taxon>Acrodontium</taxon>
    </lineage>
</organism>
<evidence type="ECO:0000256" key="2">
    <source>
        <dbReference type="PROSITE-ProRule" id="PRU00708"/>
    </source>
</evidence>
<accession>A0AAQ3M880</accession>
<protein>
    <recommendedName>
        <fullName evidence="6">Pentatricopeptide repeat protein</fullName>
    </recommendedName>
</protein>
<dbReference type="Proteomes" id="UP001303373">
    <property type="component" value="Chromosome 9"/>
</dbReference>
<gene>
    <name evidence="4" type="ORF">R9X50_00566500</name>
</gene>
<evidence type="ECO:0000313" key="4">
    <source>
        <dbReference type="EMBL" id="WPH02797.1"/>
    </source>
</evidence>
<evidence type="ECO:0008006" key="6">
    <source>
        <dbReference type="Google" id="ProtNLM"/>
    </source>
</evidence>
<keyword evidence="5" id="KW-1185">Reference proteome</keyword>
<dbReference type="InterPro" id="IPR002885">
    <property type="entry name" value="PPR_rpt"/>
</dbReference>
<feature type="compositionally biased region" description="Basic and acidic residues" evidence="3">
    <location>
        <begin position="341"/>
        <end position="358"/>
    </location>
</feature>
<dbReference type="Gene3D" id="1.25.40.10">
    <property type="entry name" value="Tetratricopeptide repeat domain"/>
    <property type="match status" value="2"/>
</dbReference>
<feature type="region of interest" description="Disordered" evidence="3">
    <location>
        <begin position="701"/>
        <end position="722"/>
    </location>
</feature>
<feature type="repeat" description="PPR" evidence="2">
    <location>
        <begin position="120"/>
        <end position="154"/>
    </location>
</feature>
<dbReference type="AlphaFoldDB" id="A0AAQ3M880"/>
<dbReference type="PANTHER" id="PTHR47942">
    <property type="entry name" value="TETRATRICOPEPTIDE REPEAT (TPR)-LIKE SUPERFAMILY PROTEIN-RELATED"/>
    <property type="match status" value="1"/>
</dbReference>
<proteinExistence type="predicted"/>
<evidence type="ECO:0000313" key="5">
    <source>
        <dbReference type="Proteomes" id="UP001303373"/>
    </source>
</evidence>